<keyword evidence="2" id="KW-1003">Cell membrane</keyword>
<evidence type="ECO:0000256" key="1">
    <source>
        <dbReference type="ARBA" id="ARBA00004651"/>
    </source>
</evidence>
<feature type="transmembrane region" description="Helical" evidence="8">
    <location>
        <begin position="143"/>
        <end position="161"/>
    </location>
</feature>
<organism evidence="9 10">
    <name type="scientific">Pedobacter rhizosphaerae</name>
    <dbReference type="NCBI Taxonomy" id="390241"/>
    <lineage>
        <taxon>Bacteria</taxon>
        <taxon>Pseudomonadati</taxon>
        <taxon>Bacteroidota</taxon>
        <taxon>Sphingobacteriia</taxon>
        <taxon>Sphingobacteriales</taxon>
        <taxon>Sphingobacteriaceae</taxon>
        <taxon>Pedobacter</taxon>
    </lineage>
</organism>
<dbReference type="PANTHER" id="PTHR22926:SF3">
    <property type="entry name" value="UNDECAPRENYL-PHOSPHATE ALPHA-N-ACETYLGLUCOSAMINYL 1-PHOSPHATE TRANSFERASE"/>
    <property type="match status" value="1"/>
</dbReference>
<dbReference type="STRING" id="390241.SAMN04488023_13613"/>
<dbReference type="InterPro" id="IPR018480">
    <property type="entry name" value="PNAcMuramoyl-5peptid_Trfase_CS"/>
</dbReference>
<keyword evidence="7" id="KW-0460">Magnesium</keyword>
<keyword evidence="7" id="KW-0479">Metal-binding</keyword>
<dbReference type="AlphaFoldDB" id="A0A1H9V0M9"/>
<feature type="transmembrane region" description="Helical" evidence="8">
    <location>
        <begin position="168"/>
        <end position="187"/>
    </location>
</feature>
<dbReference type="RefSeq" id="WP_175474630.1">
    <property type="nucleotide sequence ID" value="NZ_FOGG01000036.1"/>
</dbReference>
<evidence type="ECO:0000256" key="8">
    <source>
        <dbReference type="SAM" id="Phobius"/>
    </source>
</evidence>
<dbReference type="CDD" id="cd06853">
    <property type="entry name" value="GT_WecA_like"/>
    <property type="match status" value="1"/>
</dbReference>
<accession>A0A1H9V0M9</accession>
<keyword evidence="6 8" id="KW-0472">Membrane</keyword>
<dbReference type="PANTHER" id="PTHR22926">
    <property type="entry name" value="PHOSPHO-N-ACETYLMURAMOYL-PENTAPEPTIDE-TRANSFERASE"/>
    <property type="match status" value="1"/>
</dbReference>
<gene>
    <name evidence="9" type="ORF">SAMN04488023_13613</name>
</gene>
<evidence type="ECO:0000256" key="2">
    <source>
        <dbReference type="ARBA" id="ARBA00022475"/>
    </source>
</evidence>
<feature type="transmembrane region" description="Helical" evidence="8">
    <location>
        <begin position="253"/>
        <end position="270"/>
    </location>
</feature>
<dbReference type="Proteomes" id="UP000199572">
    <property type="component" value="Unassembled WGS sequence"/>
</dbReference>
<evidence type="ECO:0000256" key="6">
    <source>
        <dbReference type="ARBA" id="ARBA00023136"/>
    </source>
</evidence>
<proteinExistence type="predicted"/>
<dbReference type="GO" id="GO:0046872">
    <property type="term" value="F:metal ion binding"/>
    <property type="evidence" value="ECO:0007669"/>
    <property type="project" value="UniProtKB-KW"/>
</dbReference>
<reference evidence="10" key="1">
    <citation type="submission" date="2016-10" db="EMBL/GenBank/DDBJ databases">
        <authorList>
            <person name="Varghese N."/>
            <person name="Submissions S."/>
        </authorList>
    </citation>
    <scope>NUCLEOTIDE SEQUENCE [LARGE SCALE GENOMIC DNA]</scope>
    <source>
        <strain evidence="10">DSM 18610</strain>
    </source>
</reference>
<keyword evidence="5 8" id="KW-1133">Transmembrane helix</keyword>
<evidence type="ECO:0000256" key="3">
    <source>
        <dbReference type="ARBA" id="ARBA00022679"/>
    </source>
</evidence>
<name>A0A1H9V0M9_9SPHI</name>
<feature type="transmembrane region" description="Helical" evidence="8">
    <location>
        <begin position="84"/>
        <end position="100"/>
    </location>
</feature>
<dbReference type="GO" id="GO:0071555">
    <property type="term" value="P:cell wall organization"/>
    <property type="evidence" value="ECO:0007669"/>
    <property type="project" value="TreeGrafter"/>
</dbReference>
<dbReference type="InterPro" id="IPR000715">
    <property type="entry name" value="Glycosyl_transferase_4"/>
</dbReference>
<feature type="binding site" evidence="7">
    <location>
        <position position="223"/>
    </location>
    <ligand>
        <name>Mg(2+)</name>
        <dbReference type="ChEBI" id="CHEBI:18420"/>
    </ligand>
</feature>
<feature type="transmembrane region" description="Helical" evidence="8">
    <location>
        <begin position="224"/>
        <end position="241"/>
    </location>
</feature>
<evidence type="ECO:0000256" key="5">
    <source>
        <dbReference type="ARBA" id="ARBA00022989"/>
    </source>
</evidence>
<comment type="subcellular location">
    <subcellularLocation>
        <location evidence="1">Cell membrane</location>
        <topology evidence="1">Multi-pass membrane protein</topology>
    </subcellularLocation>
</comment>
<dbReference type="EMBL" id="FOGG01000036">
    <property type="protein sequence ID" value="SES15178.1"/>
    <property type="molecule type" value="Genomic_DNA"/>
</dbReference>
<evidence type="ECO:0000313" key="9">
    <source>
        <dbReference type="EMBL" id="SES15178.1"/>
    </source>
</evidence>
<evidence type="ECO:0000313" key="10">
    <source>
        <dbReference type="Proteomes" id="UP000199572"/>
    </source>
</evidence>
<keyword evidence="4 8" id="KW-0812">Transmembrane</keyword>
<protein>
    <submittedName>
        <fullName evidence="9">UDP-N-acetylmuramyl pentapeptide phosphotransferase/UDP-N-acetylglucosamine-1-phosphate transferase</fullName>
    </submittedName>
</protein>
<dbReference type="GO" id="GO:0009103">
    <property type="term" value="P:lipopolysaccharide biosynthetic process"/>
    <property type="evidence" value="ECO:0007669"/>
    <property type="project" value="TreeGrafter"/>
</dbReference>
<comment type="cofactor">
    <cofactor evidence="7">
        <name>Mg(2+)</name>
        <dbReference type="ChEBI" id="CHEBI:18420"/>
    </cofactor>
</comment>
<feature type="transmembrane region" description="Helical" evidence="8">
    <location>
        <begin position="193"/>
        <end position="212"/>
    </location>
</feature>
<feature type="transmembrane region" description="Helical" evidence="8">
    <location>
        <begin position="308"/>
        <end position="326"/>
    </location>
</feature>
<feature type="transmembrane region" description="Helical" evidence="8">
    <location>
        <begin position="332"/>
        <end position="354"/>
    </location>
</feature>
<feature type="transmembrane region" description="Helical" evidence="8">
    <location>
        <begin position="112"/>
        <end position="137"/>
    </location>
</feature>
<dbReference type="GO" id="GO:0005886">
    <property type="term" value="C:plasma membrane"/>
    <property type="evidence" value="ECO:0007669"/>
    <property type="project" value="UniProtKB-SubCell"/>
</dbReference>
<evidence type="ECO:0000256" key="4">
    <source>
        <dbReference type="ARBA" id="ARBA00022692"/>
    </source>
</evidence>
<dbReference type="GO" id="GO:0016780">
    <property type="term" value="F:phosphotransferase activity, for other substituted phosphate groups"/>
    <property type="evidence" value="ECO:0007669"/>
    <property type="project" value="InterPro"/>
</dbReference>
<feature type="transmembrane region" description="Helical" evidence="8">
    <location>
        <begin position="59"/>
        <end position="78"/>
    </location>
</feature>
<dbReference type="GO" id="GO:0044038">
    <property type="term" value="P:cell wall macromolecule biosynthetic process"/>
    <property type="evidence" value="ECO:0007669"/>
    <property type="project" value="TreeGrafter"/>
</dbReference>
<feature type="transmembrane region" description="Helical" evidence="8">
    <location>
        <begin position="12"/>
        <end position="33"/>
    </location>
</feature>
<dbReference type="Pfam" id="PF00953">
    <property type="entry name" value="Glycos_transf_4"/>
    <property type="match status" value="1"/>
</dbReference>
<keyword evidence="10" id="KW-1185">Reference proteome</keyword>
<evidence type="ECO:0000256" key="7">
    <source>
        <dbReference type="PIRSR" id="PIRSR600715-1"/>
    </source>
</evidence>
<feature type="binding site" evidence="7">
    <location>
        <position position="163"/>
    </location>
    <ligand>
        <name>Mg(2+)</name>
        <dbReference type="ChEBI" id="CHEBI:18420"/>
    </ligand>
</feature>
<sequence length="367" mass="39937">MLKDILHTNPGFFYFASAILAFAGVVFSTPSIIHTSLKYGLFDQTDLHRKKHQNTISRLGGLGLVGSFAVSILLFSGFINFNEANFLIVSCIILSALGLKDDLYGTNTSTKFILQLTVAFILVFFGGFSLSSLYGVFNIGDMPPLWGGIFSIVLIIFLNNSFNLIDGVDGLAASIGLIANLCFGLLFARIGLIPYALIAFAMAGAIAGFLKFNWFPAKIFMGDTGALIIGLVSATLAIKFIEENKFGGPVNPAYFSAPAIAVSILIVPIFDSLRVFTVRILTGKSPFTGDRNHIHHRLENIGLKANQIVWVTVSFNILIILGTIFLQHLGNFLLIFLLIGVCATFNGLLTLSLWKKNKTKKVLDKVL</sequence>
<keyword evidence="3 9" id="KW-0808">Transferase</keyword>
<dbReference type="PROSITE" id="PS01348">
    <property type="entry name" value="MRAY_2"/>
    <property type="match status" value="1"/>
</dbReference>